<dbReference type="Proteomes" id="UP000696573">
    <property type="component" value="Unassembled WGS sequence"/>
</dbReference>
<evidence type="ECO:0000256" key="8">
    <source>
        <dbReference type="ARBA" id="ARBA00051722"/>
    </source>
</evidence>
<keyword evidence="5 10" id="KW-0378">Hydrolase</keyword>
<dbReference type="GO" id="GO:0005737">
    <property type="term" value="C:cytoplasm"/>
    <property type="evidence" value="ECO:0007669"/>
    <property type="project" value="TreeGrafter"/>
</dbReference>
<feature type="region of interest" description="Disordered" evidence="11">
    <location>
        <begin position="543"/>
        <end position="585"/>
    </location>
</feature>
<dbReference type="AlphaFoldDB" id="A0A9N9YJX0"/>
<dbReference type="Pfam" id="PF00581">
    <property type="entry name" value="Rhodanese"/>
    <property type="match status" value="1"/>
</dbReference>
<feature type="domain" description="Rhodanese" evidence="12">
    <location>
        <begin position="398"/>
        <end position="502"/>
    </location>
</feature>
<dbReference type="GO" id="GO:0051301">
    <property type="term" value="P:cell division"/>
    <property type="evidence" value="ECO:0007669"/>
    <property type="project" value="UniProtKB-UniRule"/>
</dbReference>
<dbReference type="GO" id="GO:0010971">
    <property type="term" value="P:positive regulation of G2/M transition of mitotic cell cycle"/>
    <property type="evidence" value="ECO:0007669"/>
    <property type="project" value="TreeGrafter"/>
</dbReference>
<comment type="function">
    <text evidence="10">Tyrosine protein phosphatase which functions as a dosage-dependent inducer of mitotic progression.</text>
</comment>
<keyword evidence="7 10" id="KW-0131">Cell cycle</keyword>
<sequence length="585" mass="65101">MEASSPLAALHRPIPVPSWGGQDIFRSHTHSHFAAASTSSMSLREQLHKNPADYFNAKDLRGSSPAASLAADLSQNFRIDNEARFVVLESCRPILLATMLTLSSPCSPHFPTPRRALFTANVMGGLESRAFSTTPPLPPSSPAHLTEIMEVSPLPHKVPFGLQKAISSPTPNYTPSDNDVDEEMMLDSPAPIARKSSSEGIRLGLAERKISVPRRPSMSRMKNFTTSALPRPNADSQLPAFVFGGNSPWSHSSSTLSLGECFDSPSPPQAQEKRPHSANSPCAPIPLGIRPRAHLTGLGVFRHASPSNCHSRRQSNPFLRNRKQVRRSLSMFEHPADVMKSKSDDEETSPTTLQAVMDIEEAHEPVLPHFLPDDPTDTIPRITKETLLQVLDGKYAEHFDQKMIIDCRFEYEYEGGHIDGAVNHNDKDLLATQLFKTPMNGRSLLVFHCEYSAHRAPLMARHIRAEDRTANAEFYPKLTYPEVYILDGGYSAFFEGFRGRCYPPEYVEMSDEKHQRTCEREMGRLKARKGFSRAQTFAFGQREHCVDESPTAPGRPNSRSTHLSIIGQSPILGDRSSHTRRMASY</sequence>
<reference evidence="13" key="1">
    <citation type="submission" date="2021-10" db="EMBL/GenBank/DDBJ databases">
        <authorList>
            <person name="Piombo E."/>
        </authorList>
    </citation>
    <scope>NUCLEOTIDE SEQUENCE</scope>
</reference>
<dbReference type="PANTHER" id="PTHR10828">
    <property type="entry name" value="M-PHASE INDUCER PHOSPHATASE DUAL SPECIFICITY PHOSPHATASE CDC25"/>
    <property type="match status" value="1"/>
</dbReference>
<dbReference type="SUPFAM" id="SSF52821">
    <property type="entry name" value="Rhodanese/Cell cycle control phosphatase"/>
    <property type="match status" value="1"/>
</dbReference>
<dbReference type="OrthoDB" id="26523at2759"/>
<keyword evidence="14" id="KW-1185">Reference proteome</keyword>
<comment type="catalytic activity">
    <reaction evidence="8 10">
        <text>O-phospho-L-tyrosyl-[protein] + H2O = L-tyrosyl-[protein] + phosphate</text>
        <dbReference type="Rhea" id="RHEA:10684"/>
        <dbReference type="Rhea" id="RHEA-COMP:10136"/>
        <dbReference type="Rhea" id="RHEA-COMP:20101"/>
        <dbReference type="ChEBI" id="CHEBI:15377"/>
        <dbReference type="ChEBI" id="CHEBI:43474"/>
        <dbReference type="ChEBI" id="CHEBI:46858"/>
        <dbReference type="ChEBI" id="CHEBI:61978"/>
        <dbReference type="EC" id="3.1.3.48"/>
    </reaction>
</comment>
<evidence type="ECO:0000256" key="5">
    <source>
        <dbReference type="ARBA" id="ARBA00022801"/>
    </source>
</evidence>
<evidence type="ECO:0000256" key="7">
    <source>
        <dbReference type="ARBA" id="ARBA00023306"/>
    </source>
</evidence>
<dbReference type="SMART" id="SM00450">
    <property type="entry name" value="RHOD"/>
    <property type="match status" value="1"/>
</dbReference>
<dbReference type="EC" id="3.1.3.48" evidence="2 10"/>
<keyword evidence="3 10" id="KW-0132">Cell division</keyword>
<dbReference type="PRINTS" id="PR00716">
    <property type="entry name" value="MPIPHPHTASE"/>
</dbReference>
<dbReference type="InterPro" id="IPR001763">
    <property type="entry name" value="Rhodanese-like_dom"/>
</dbReference>
<organism evidence="13 14">
    <name type="scientific">Clonostachys rhizophaga</name>
    <dbReference type="NCBI Taxonomy" id="160324"/>
    <lineage>
        <taxon>Eukaryota</taxon>
        <taxon>Fungi</taxon>
        <taxon>Dikarya</taxon>
        <taxon>Ascomycota</taxon>
        <taxon>Pezizomycotina</taxon>
        <taxon>Sordariomycetes</taxon>
        <taxon>Hypocreomycetidae</taxon>
        <taxon>Hypocreales</taxon>
        <taxon>Bionectriaceae</taxon>
        <taxon>Clonostachys</taxon>
    </lineage>
</organism>
<evidence type="ECO:0000259" key="12">
    <source>
        <dbReference type="PROSITE" id="PS50206"/>
    </source>
</evidence>
<comment type="similarity">
    <text evidence="1 10">Belongs to the MPI phosphatase family.</text>
</comment>
<accession>A0A9N9YJX0</accession>
<comment type="caution">
    <text evidence="13">The sequence shown here is derived from an EMBL/GenBank/DDBJ whole genome shotgun (WGS) entry which is preliminary data.</text>
</comment>
<evidence type="ECO:0000256" key="9">
    <source>
        <dbReference type="ARBA" id="ARBA00067190"/>
    </source>
</evidence>
<evidence type="ECO:0000256" key="6">
    <source>
        <dbReference type="ARBA" id="ARBA00022912"/>
    </source>
</evidence>
<name>A0A9N9YJX0_9HYPO</name>
<dbReference type="PANTHER" id="PTHR10828:SF17">
    <property type="entry name" value="PROTEIN-TYROSINE-PHOSPHATASE"/>
    <property type="match status" value="1"/>
</dbReference>
<feature type="region of interest" description="Disordered" evidence="11">
    <location>
        <begin position="254"/>
        <end position="283"/>
    </location>
</feature>
<evidence type="ECO:0000256" key="4">
    <source>
        <dbReference type="ARBA" id="ARBA00022776"/>
    </source>
</evidence>
<dbReference type="CDD" id="cd01530">
    <property type="entry name" value="Cdc25"/>
    <property type="match status" value="1"/>
</dbReference>
<dbReference type="EMBL" id="CABFNQ020000725">
    <property type="protein sequence ID" value="CAH0026603.1"/>
    <property type="molecule type" value="Genomic_DNA"/>
</dbReference>
<evidence type="ECO:0000256" key="2">
    <source>
        <dbReference type="ARBA" id="ARBA00013064"/>
    </source>
</evidence>
<dbReference type="GO" id="GO:0005634">
    <property type="term" value="C:nucleus"/>
    <property type="evidence" value="ECO:0007669"/>
    <property type="project" value="TreeGrafter"/>
</dbReference>
<evidence type="ECO:0000256" key="3">
    <source>
        <dbReference type="ARBA" id="ARBA00022618"/>
    </source>
</evidence>
<dbReference type="PROSITE" id="PS50206">
    <property type="entry name" value="RHODANESE_3"/>
    <property type="match status" value="1"/>
</dbReference>
<evidence type="ECO:0000256" key="1">
    <source>
        <dbReference type="ARBA" id="ARBA00011065"/>
    </source>
</evidence>
<evidence type="ECO:0000256" key="11">
    <source>
        <dbReference type="SAM" id="MobiDB-lite"/>
    </source>
</evidence>
<feature type="compositionally biased region" description="Polar residues" evidence="11">
    <location>
        <begin position="557"/>
        <end position="567"/>
    </location>
</feature>
<dbReference type="InterPro" id="IPR000751">
    <property type="entry name" value="MPI_Phosphatase"/>
</dbReference>
<evidence type="ECO:0000313" key="14">
    <source>
        <dbReference type="Proteomes" id="UP000696573"/>
    </source>
</evidence>
<evidence type="ECO:0000313" key="13">
    <source>
        <dbReference type="EMBL" id="CAH0026603.1"/>
    </source>
</evidence>
<dbReference type="Gene3D" id="3.40.250.10">
    <property type="entry name" value="Rhodanese-like domain"/>
    <property type="match status" value="1"/>
</dbReference>
<dbReference type="GO" id="GO:0000086">
    <property type="term" value="P:G2/M transition of mitotic cell cycle"/>
    <property type="evidence" value="ECO:0007669"/>
    <property type="project" value="TreeGrafter"/>
</dbReference>
<protein>
    <recommendedName>
        <fullName evidence="9 10">M-phase inducer phosphatase</fullName>
        <ecNumber evidence="2 10">3.1.3.48</ecNumber>
    </recommendedName>
</protein>
<dbReference type="GO" id="GO:0110032">
    <property type="term" value="P:positive regulation of G2/MI transition of meiotic cell cycle"/>
    <property type="evidence" value="ECO:0007669"/>
    <property type="project" value="TreeGrafter"/>
</dbReference>
<dbReference type="FunFam" id="3.40.250.10:FF:000021">
    <property type="entry name" value="M-phase inducer phosphatase cdc-25.2"/>
    <property type="match status" value="1"/>
</dbReference>
<proteinExistence type="inferred from homology"/>
<dbReference type="GO" id="GO:0004725">
    <property type="term" value="F:protein tyrosine phosphatase activity"/>
    <property type="evidence" value="ECO:0007669"/>
    <property type="project" value="UniProtKB-UniRule"/>
</dbReference>
<dbReference type="InterPro" id="IPR036873">
    <property type="entry name" value="Rhodanese-like_dom_sf"/>
</dbReference>
<keyword evidence="4 10" id="KW-0498">Mitosis</keyword>
<evidence type="ECO:0000256" key="10">
    <source>
        <dbReference type="RuleBase" id="RU368028"/>
    </source>
</evidence>
<gene>
    <name evidence="13" type="ORF">CRHIZ90672A_00002703</name>
</gene>
<keyword evidence="6 10" id="KW-0904">Protein phosphatase</keyword>